<comment type="caution">
    <text evidence="1">The sequence shown here is derived from an EMBL/GenBank/DDBJ whole genome shotgun (WGS) entry which is preliminary data.</text>
</comment>
<keyword evidence="2" id="KW-1185">Reference proteome</keyword>
<proteinExistence type="predicted"/>
<gene>
    <name evidence="1" type="ORF">HU200_010828</name>
</gene>
<protein>
    <submittedName>
        <fullName evidence="1">Uncharacterized protein</fullName>
    </submittedName>
</protein>
<organism evidence="1 2">
    <name type="scientific">Digitaria exilis</name>
    <dbReference type="NCBI Taxonomy" id="1010633"/>
    <lineage>
        <taxon>Eukaryota</taxon>
        <taxon>Viridiplantae</taxon>
        <taxon>Streptophyta</taxon>
        <taxon>Embryophyta</taxon>
        <taxon>Tracheophyta</taxon>
        <taxon>Spermatophyta</taxon>
        <taxon>Magnoliopsida</taxon>
        <taxon>Liliopsida</taxon>
        <taxon>Poales</taxon>
        <taxon>Poaceae</taxon>
        <taxon>PACMAD clade</taxon>
        <taxon>Panicoideae</taxon>
        <taxon>Panicodae</taxon>
        <taxon>Paniceae</taxon>
        <taxon>Anthephorinae</taxon>
        <taxon>Digitaria</taxon>
    </lineage>
</organism>
<sequence length="24" mass="2744">MGHLFPAPASSPPHCFRARFHPWP</sequence>
<name>A0A835FHN6_9POAL</name>
<dbReference type="Proteomes" id="UP000636709">
    <property type="component" value="Unassembled WGS sequence"/>
</dbReference>
<dbReference type="AlphaFoldDB" id="A0A835FHN6"/>
<reference evidence="1" key="1">
    <citation type="submission" date="2020-07" db="EMBL/GenBank/DDBJ databases">
        <title>Genome sequence and genetic diversity analysis of an under-domesticated orphan crop, white fonio (Digitaria exilis).</title>
        <authorList>
            <person name="Bennetzen J.L."/>
            <person name="Chen S."/>
            <person name="Ma X."/>
            <person name="Wang X."/>
            <person name="Yssel A.E.J."/>
            <person name="Chaluvadi S.R."/>
            <person name="Johnson M."/>
            <person name="Gangashetty P."/>
            <person name="Hamidou F."/>
            <person name="Sanogo M.D."/>
            <person name="Zwaenepoel A."/>
            <person name="Wallace J."/>
            <person name="Van De Peer Y."/>
            <person name="Van Deynze A."/>
        </authorList>
    </citation>
    <scope>NUCLEOTIDE SEQUENCE</scope>
    <source>
        <tissue evidence="1">Leaves</tissue>
    </source>
</reference>
<dbReference type="EMBL" id="JACEFO010000760">
    <property type="protein sequence ID" value="KAF8757503.1"/>
    <property type="molecule type" value="Genomic_DNA"/>
</dbReference>
<evidence type="ECO:0000313" key="1">
    <source>
        <dbReference type="EMBL" id="KAF8757503.1"/>
    </source>
</evidence>
<accession>A0A835FHN6</accession>
<evidence type="ECO:0000313" key="2">
    <source>
        <dbReference type="Proteomes" id="UP000636709"/>
    </source>
</evidence>